<evidence type="ECO:0000256" key="1">
    <source>
        <dbReference type="ARBA" id="ARBA00022729"/>
    </source>
</evidence>
<dbReference type="Pfam" id="PF12951">
    <property type="entry name" value="PATR"/>
    <property type="match status" value="2"/>
</dbReference>
<sequence length="527" mass="49870">AGGFGAGGGRGGSGGTGSVTGASGAGGEAGFGAGAGSNGTGLGANGLAGGGGGSGYGGSIFVRDGGSLTITGNAIFGRNNVQGGNSVNGGASGQSAGSDLFMMTGSSVVLDPGAGRVITFNGSIADDSKASIDSDIAIGSGAGLTVRSGLVVFNGANTYSGQTTIAGGALQAQDGVGLYANSNLNLSGGVFQTSGTFDRFVGGLSDRVQWTGSGGFAGVGEGLTVKLNNGLGVTWAADGFVGNGASLVFGAETATTGVTFTNDVNLNAGQRSIVVTSHAGRDAILTGVLSNGGLVVNDATHAGRLVLTNRNTYTGATEIRNGTLVLQGDGSIAASSVVRNDGVLDIASTQGTSITTLAGNGQVALGHQVLTVTQGSTEFAGAINGTGGLAVTGGTQVLTGTTGFTGAAVADTNGVLALAGTGSVAQASVVRADGVFDIAATTQGAAITTLAGNGQVALGHQVLTVTQGSTEFAGAINGTGGLAVTGGTQVLTGTNGFTGAAVADVNGVLALAGTGSVAQASVVRADG</sequence>
<evidence type="ECO:0000313" key="2">
    <source>
        <dbReference type="EMBL" id="MBC9210177.1"/>
    </source>
</evidence>
<feature type="non-terminal residue" evidence="2">
    <location>
        <position position="527"/>
    </location>
</feature>
<dbReference type="InterPro" id="IPR013425">
    <property type="entry name" value="Autotrns_rpt"/>
</dbReference>
<name>A0ABR7RWK3_9PROT</name>
<proteinExistence type="predicted"/>
<keyword evidence="1" id="KW-0732">Signal</keyword>
<dbReference type="EMBL" id="JACTVA010000124">
    <property type="protein sequence ID" value="MBC9210177.1"/>
    <property type="molecule type" value="Genomic_DNA"/>
</dbReference>
<comment type="caution">
    <text evidence="2">The sequence shown here is derived from an EMBL/GenBank/DDBJ whole genome shotgun (WGS) entry which is preliminary data.</text>
</comment>
<reference evidence="2 3" key="1">
    <citation type="journal article" date="2013" name="Int. J. Syst. Evol. Microbiol.">
        <title>Roseomonas aerophila sp. nov., isolated from air.</title>
        <authorList>
            <person name="Kim S.J."/>
            <person name="Weon H.Y."/>
            <person name="Ahn J.H."/>
            <person name="Hong S.B."/>
            <person name="Seok S.J."/>
            <person name="Whang K.S."/>
            <person name="Kwon S.W."/>
        </authorList>
    </citation>
    <scope>NUCLEOTIDE SEQUENCE [LARGE SCALE GENOMIC DNA]</scope>
    <source>
        <strain evidence="2 3">NBRC 108923</strain>
    </source>
</reference>
<accession>A0ABR7RWK3</accession>
<dbReference type="NCBIfam" id="TIGR02601">
    <property type="entry name" value="autotrns_rpt"/>
    <property type="match status" value="2"/>
</dbReference>
<protein>
    <submittedName>
        <fullName evidence="2">Autotransporter-associated beta strand repeat-containing protein</fullName>
    </submittedName>
</protein>
<dbReference type="Proteomes" id="UP000626026">
    <property type="component" value="Unassembled WGS sequence"/>
</dbReference>
<evidence type="ECO:0000313" key="3">
    <source>
        <dbReference type="Proteomes" id="UP000626026"/>
    </source>
</evidence>
<gene>
    <name evidence="2" type="ORF">IBL26_25395</name>
</gene>
<dbReference type="RefSeq" id="WP_187787277.1">
    <property type="nucleotide sequence ID" value="NZ_JACTVA010000124.1"/>
</dbReference>
<keyword evidence="3" id="KW-1185">Reference proteome</keyword>
<organism evidence="2 3">
    <name type="scientific">Teichococcus aerophilus</name>
    <dbReference type="NCBI Taxonomy" id="1224513"/>
    <lineage>
        <taxon>Bacteria</taxon>
        <taxon>Pseudomonadati</taxon>
        <taxon>Pseudomonadota</taxon>
        <taxon>Alphaproteobacteria</taxon>
        <taxon>Acetobacterales</taxon>
        <taxon>Roseomonadaceae</taxon>
        <taxon>Roseomonas</taxon>
    </lineage>
</organism>
<feature type="non-terminal residue" evidence="2">
    <location>
        <position position="1"/>
    </location>
</feature>